<reference evidence="2 3" key="1">
    <citation type="submission" date="2018-10" db="EMBL/GenBank/DDBJ databases">
        <authorList>
            <consortium name="Pathogen Informatics"/>
        </authorList>
    </citation>
    <scope>NUCLEOTIDE SEQUENCE [LARGE SCALE GENOMIC DNA]</scope>
</reference>
<evidence type="ECO:0000313" key="3">
    <source>
        <dbReference type="Proteomes" id="UP000267029"/>
    </source>
</evidence>
<gene>
    <name evidence="2" type="ORF">MCOS_LOCUS6832</name>
</gene>
<feature type="region of interest" description="Disordered" evidence="1">
    <location>
        <begin position="1"/>
        <end position="26"/>
    </location>
</feature>
<accession>A0A0R3UHK4</accession>
<feature type="compositionally biased region" description="Polar residues" evidence="1">
    <location>
        <begin position="63"/>
        <end position="72"/>
    </location>
</feature>
<evidence type="ECO:0000256" key="1">
    <source>
        <dbReference type="SAM" id="MobiDB-lite"/>
    </source>
</evidence>
<reference evidence="4" key="2">
    <citation type="submission" date="2019-11" db="UniProtKB">
        <authorList>
            <consortium name="WormBaseParasite"/>
        </authorList>
    </citation>
    <scope>IDENTIFICATION</scope>
</reference>
<keyword evidence="3" id="KW-1185">Reference proteome</keyword>
<evidence type="ECO:0000313" key="4">
    <source>
        <dbReference type="WBParaSite" id="MCU_002656-RA"/>
    </source>
</evidence>
<protein>
    <submittedName>
        <fullName evidence="4">CDT1 domain-containing protein</fullName>
    </submittedName>
</protein>
<organism evidence="4">
    <name type="scientific">Mesocestoides corti</name>
    <name type="common">Flatworm</name>
    <dbReference type="NCBI Taxonomy" id="53468"/>
    <lineage>
        <taxon>Eukaryota</taxon>
        <taxon>Metazoa</taxon>
        <taxon>Spiralia</taxon>
        <taxon>Lophotrochozoa</taxon>
        <taxon>Platyhelminthes</taxon>
        <taxon>Cestoda</taxon>
        <taxon>Eucestoda</taxon>
        <taxon>Cyclophyllidea</taxon>
        <taxon>Mesocestoididae</taxon>
        <taxon>Mesocestoides</taxon>
    </lineage>
</organism>
<feature type="compositionally biased region" description="Pro residues" evidence="1">
    <location>
        <begin position="8"/>
        <end position="18"/>
    </location>
</feature>
<dbReference type="Proteomes" id="UP000267029">
    <property type="component" value="Unassembled WGS sequence"/>
</dbReference>
<evidence type="ECO:0000313" key="2">
    <source>
        <dbReference type="EMBL" id="VDD80829.1"/>
    </source>
</evidence>
<dbReference type="EMBL" id="UXSR01005299">
    <property type="protein sequence ID" value="VDD80829.1"/>
    <property type="molecule type" value="Genomic_DNA"/>
</dbReference>
<proteinExistence type="predicted"/>
<feature type="region of interest" description="Disordered" evidence="1">
    <location>
        <begin position="53"/>
        <end position="74"/>
    </location>
</feature>
<dbReference type="AlphaFoldDB" id="A0A0R3UHK4"/>
<dbReference type="WBParaSite" id="MCU_002656-RA">
    <property type="protein sequence ID" value="MCU_002656-RA"/>
    <property type="gene ID" value="MCU_002656"/>
</dbReference>
<sequence>MPRHRSRSPPPTQPPLPPQDTANDTVNSDAADIAHIDSVLQSPVAAVLNGSASDEYTSDDDAQTTPASSSSVAEALQLPPLPAPQLTASLFNSLRSTMTALLHEVVMATRGWSVSQLTALHCDIFHVTQRAKQALGPQFDTQALKTNLCSILQNHQQMVIYDRFDDTNDAPTLNPYSPTTYH</sequence>
<name>A0A0R3UHK4_MESCO</name>